<dbReference type="NCBIfam" id="TIGR00254">
    <property type="entry name" value="GGDEF"/>
    <property type="match status" value="1"/>
</dbReference>
<evidence type="ECO:0000313" key="3">
    <source>
        <dbReference type="EMBL" id="PYZ97253.1"/>
    </source>
</evidence>
<proteinExistence type="predicted"/>
<organism evidence="3 4">
    <name type="scientific">Alteribacter lacisalsi</name>
    <dbReference type="NCBI Taxonomy" id="2045244"/>
    <lineage>
        <taxon>Bacteria</taxon>
        <taxon>Bacillati</taxon>
        <taxon>Bacillota</taxon>
        <taxon>Bacilli</taxon>
        <taxon>Bacillales</taxon>
        <taxon>Bacillaceae</taxon>
        <taxon>Alteribacter</taxon>
    </lineage>
</organism>
<dbReference type="SUPFAM" id="SSF141868">
    <property type="entry name" value="EAL domain-like"/>
    <property type="match status" value="1"/>
</dbReference>
<dbReference type="SUPFAM" id="SSF55073">
    <property type="entry name" value="Nucleotide cyclase"/>
    <property type="match status" value="1"/>
</dbReference>
<dbReference type="AlphaFoldDB" id="A0A2W0H5X7"/>
<dbReference type="PANTHER" id="PTHR44757:SF2">
    <property type="entry name" value="BIOFILM ARCHITECTURE MAINTENANCE PROTEIN MBAA"/>
    <property type="match status" value="1"/>
</dbReference>
<dbReference type="InterPro" id="IPR043128">
    <property type="entry name" value="Rev_trsase/Diguanyl_cyclase"/>
</dbReference>
<dbReference type="Pfam" id="PF00563">
    <property type="entry name" value="EAL"/>
    <property type="match status" value="1"/>
</dbReference>
<dbReference type="PROSITE" id="PS50883">
    <property type="entry name" value="EAL"/>
    <property type="match status" value="1"/>
</dbReference>
<dbReference type="Proteomes" id="UP000248066">
    <property type="component" value="Unassembled WGS sequence"/>
</dbReference>
<evidence type="ECO:0000259" key="1">
    <source>
        <dbReference type="PROSITE" id="PS50883"/>
    </source>
</evidence>
<dbReference type="InterPro" id="IPR000160">
    <property type="entry name" value="GGDEF_dom"/>
</dbReference>
<dbReference type="EMBL" id="PDOF01000001">
    <property type="protein sequence ID" value="PYZ97253.1"/>
    <property type="molecule type" value="Genomic_DNA"/>
</dbReference>
<evidence type="ECO:0008006" key="5">
    <source>
        <dbReference type="Google" id="ProtNLM"/>
    </source>
</evidence>
<dbReference type="InterPro" id="IPR001633">
    <property type="entry name" value="EAL_dom"/>
</dbReference>
<dbReference type="Gene3D" id="3.30.450.20">
    <property type="entry name" value="PAS domain"/>
    <property type="match status" value="1"/>
</dbReference>
<protein>
    <recommendedName>
        <fullName evidence="5">EAL domain-containing protein</fullName>
    </recommendedName>
</protein>
<dbReference type="CDD" id="cd01948">
    <property type="entry name" value="EAL"/>
    <property type="match status" value="1"/>
</dbReference>
<keyword evidence="4" id="KW-1185">Reference proteome</keyword>
<accession>A0A2W0H5X7</accession>
<dbReference type="SMART" id="SM00052">
    <property type="entry name" value="EAL"/>
    <property type="match status" value="1"/>
</dbReference>
<dbReference type="PROSITE" id="PS50887">
    <property type="entry name" value="GGDEF"/>
    <property type="match status" value="1"/>
</dbReference>
<dbReference type="CDD" id="cd01949">
    <property type="entry name" value="GGDEF"/>
    <property type="match status" value="1"/>
</dbReference>
<evidence type="ECO:0000313" key="4">
    <source>
        <dbReference type="Proteomes" id="UP000248066"/>
    </source>
</evidence>
<comment type="caution">
    <text evidence="3">The sequence shown here is derived from an EMBL/GenBank/DDBJ whole genome shotgun (WGS) entry which is preliminary data.</text>
</comment>
<dbReference type="InterPro" id="IPR035965">
    <property type="entry name" value="PAS-like_dom_sf"/>
</dbReference>
<name>A0A2W0H5X7_9BACI</name>
<feature type="domain" description="GGDEF" evidence="2">
    <location>
        <begin position="289"/>
        <end position="424"/>
    </location>
</feature>
<dbReference type="PANTHER" id="PTHR44757">
    <property type="entry name" value="DIGUANYLATE CYCLASE DGCP"/>
    <property type="match status" value="1"/>
</dbReference>
<dbReference type="InterPro" id="IPR029787">
    <property type="entry name" value="Nucleotide_cyclase"/>
</dbReference>
<dbReference type="InterPro" id="IPR035919">
    <property type="entry name" value="EAL_sf"/>
</dbReference>
<evidence type="ECO:0000259" key="2">
    <source>
        <dbReference type="PROSITE" id="PS50887"/>
    </source>
</evidence>
<dbReference type="Pfam" id="PF00990">
    <property type="entry name" value="GGDEF"/>
    <property type="match status" value="1"/>
</dbReference>
<dbReference type="SMART" id="SM00267">
    <property type="entry name" value="GGDEF"/>
    <property type="match status" value="1"/>
</dbReference>
<dbReference type="RefSeq" id="WP_110516146.1">
    <property type="nucleotide sequence ID" value="NZ_PDOF01000001.1"/>
</dbReference>
<gene>
    <name evidence="3" type="ORF">CR205_01210</name>
</gene>
<reference evidence="3 4" key="1">
    <citation type="submission" date="2017-10" db="EMBL/GenBank/DDBJ databases">
        <title>Bacillus sp. nov., a halophilic bacterium isolated from a Yangshapao Lake.</title>
        <authorList>
            <person name="Wang H."/>
        </authorList>
    </citation>
    <scope>NUCLEOTIDE SEQUENCE [LARGE SCALE GENOMIC DNA]</scope>
    <source>
        <strain evidence="3 4">YSP-3</strain>
    </source>
</reference>
<dbReference type="SUPFAM" id="SSF55785">
    <property type="entry name" value="PYP-like sensor domain (PAS domain)"/>
    <property type="match status" value="1"/>
</dbReference>
<dbReference type="Gene3D" id="3.20.20.450">
    <property type="entry name" value="EAL domain"/>
    <property type="match status" value="1"/>
</dbReference>
<dbReference type="OrthoDB" id="9759607at2"/>
<dbReference type="Gene3D" id="3.30.70.270">
    <property type="match status" value="1"/>
</dbReference>
<dbReference type="InterPro" id="IPR052155">
    <property type="entry name" value="Biofilm_reg_signaling"/>
</dbReference>
<sequence length="691" mass="76474">MDHSGISSETIENLAAHLTECSAGFDLEMAISQMPETEHASLLLTVIDGDGKVLESNSRFHDVFGILDQEAVKLSTAELLSALSSNGTATGTVHRDEWTLPLNEGEDNVKMSVAATPLHKEEGPVLVAAVPQCDPGVDLQAVIENLHTFVMRIAADSEKGITVTYLEGKLAGKVGLTRVTEPGVPLFDLMPCEDEQTVRHYYEQAFAGEKQEFTFRISRFTLAAYVTLLNGESGRKEAVVSVQDITSLKQSENAVESMAFQDPLTGLPNRRLLAKELADLTENPNSLHSETGLISIDIDHFKNINDSIGHTAGDRFIMMTAERLSRLVNTHSLSRMKLYHLGGDEFVILASGVETYAFETLLERIDLLFDEPFLYREGEFHLRASMGACLISSSTEPDELHKHADMALNQSKKAGGNRYTFFTGKMQDEFLYSVRLENGLRQAVKDGGKEFILYYQPVIDADGEKITGCEALIRWNHPEIGLVPPNDFIKIAEESGLIIPIGEWVIRQVCVQIKEWDAAGLDPVTVSINISSEQFQDASFVGDFISILREEDVPFNRIQLEMTENGLMEDTKETLQTLAELKRNGIAIAIDDFGTGYSSLSYLKQFEVQTLKIDQSFTKELTDNQGDKAIVTATIQLAKSLGLNVVAEGVETKEVSLYLKNLGCPHLQGFYYSKPLTPVLFEKFITRPAAQ</sequence>
<dbReference type="FunFam" id="3.20.20.450:FF:000001">
    <property type="entry name" value="Cyclic di-GMP phosphodiesterase yahA"/>
    <property type="match status" value="1"/>
</dbReference>
<feature type="domain" description="EAL" evidence="1">
    <location>
        <begin position="433"/>
        <end position="689"/>
    </location>
</feature>